<evidence type="ECO:0000256" key="2">
    <source>
        <dbReference type="SAM" id="MobiDB-lite"/>
    </source>
</evidence>
<dbReference type="Proteomes" id="UP001179952">
    <property type="component" value="Unassembled WGS sequence"/>
</dbReference>
<dbReference type="InterPro" id="IPR017930">
    <property type="entry name" value="Myb_dom"/>
</dbReference>
<evidence type="ECO:0000313" key="6">
    <source>
        <dbReference type="Proteomes" id="UP001179952"/>
    </source>
</evidence>
<comment type="caution">
    <text evidence="5">The sequence shown here is derived from an EMBL/GenBank/DDBJ whole genome shotgun (WGS) entry which is preliminary data.</text>
</comment>
<evidence type="ECO:0000256" key="1">
    <source>
        <dbReference type="ARBA" id="ARBA00023125"/>
    </source>
</evidence>
<dbReference type="CDD" id="cd11660">
    <property type="entry name" value="SANT_TRF"/>
    <property type="match status" value="1"/>
</dbReference>
<keyword evidence="1" id="KW-0238">DNA-binding</keyword>
<dbReference type="InterPro" id="IPR001005">
    <property type="entry name" value="SANT/Myb"/>
</dbReference>
<feature type="domain" description="HTH myb-type" evidence="4">
    <location>
        <begin position="429"/>
        <end position="486"/>
    </location>
</feature>
<dbReference type="InterPro" id="IPR009057">
    <property type="entry name" value="Homeodomain-like_sf"/>
</dbReference>
<evidence type="ECO:0000313" key="5">
    <source>
        <dbReference type="EMBL" id="KAK1276428.1"/>
    </source>
</evidence>
<protein>
    <submittedName>
        <fullName evidence="5">Telomere repeat-binding factor 3</fullName>
    </submittedName>
</protein>
<dbReference type="PANTHER" id="PTHR46993">
    <property type="entry name" value="MYB TRANSCRIPTION FACTOR"/>
    <property type="match status" value="1"/>
</dbReference>
<proteinExistence type="predicted"/>
<dbReference type="AlphaFoldDB" id="A0AAV9BKI8"/>
<dbReference type="Pfam" id="PF00249">
    <property type="entry name" value="Myb_DNA-binding"/>
    <property type="match status" value="1"/>
</dbReference>
<dbReference type="PROSITE" id="PS50090">
    <property type="entry name" value="MYB_LIKE"/>
    <property type="match status" value="1"/>
</dbReference>
<accession>A0AAV9BKI8</accession>
<feature type="domain" description="Myb-like" evidence="3">
    <location>
        <begin position="429"/>
        <end position="484"/>
    </location>
</feature>
<reference evidence="5" key="1">
    <citation type="journal article" date="2023" name="Nat. Commun.">
        <title>Diploid and tetraploid genomes of Acorus and the evolution of monocots.</title>
        <authorList>
            <person name="Ma L."/>
            <person name="Liu K.W."/>
            <person name="Li Z."/>
            <person name="Hsiao Y.Y."/>
            <person name="Qi Y."/>
            <person name="Fu T."/>
            <person name="Tang G.D."/>
            <person name="Zhang D."/>
            <person name="Sun W.H."/>
            <person name="Liu D.K."/>
            <person name="Li Y."/>
            <person name="Chen G.Z."/>
            <person name="Liu X.D."/>
            <person name="Liao X.Y."/>
            <person name="Jiang Y.T."/>
            <person name="Yu X."/>
            <person name="Hao Y."/>
            <person name="Huang J."/>
            <person name="Zhao X.W."/>
            <person name="Ke S."/>
            <person name="Chen Y.Y."/>
            <person name="Wu W.L."/>
            <person name="Hsu J.L."/>
            <person name="Lin Y.F."/>
            <person name="Huang M.D."/>
            <person name="Li C.Y."/>
            <person name="Huang L."/>
            <person name="Wang Z.W."/>
            <person name="Zhao X."/>
            <person name="Zhong W.Y."/>
            <person name="Peng D.H."/>
            <person name="Ahmad S."/>
            <person name="Lan S."/>
            <person name="Zhang J.S."/>
            <person name="Tsai W.C."/>
            <person name="Van de Peer Y."/>
            <person name="Liu Z.J."/>
        </authorList>
    </citation>
    <scope>NUCLEOTIDE SEQUENCE</scope>
    <source>
        <strain evidence="5">SCP</strain>
    </source>
</reference>
<dbReference type="EMBL" id="JAUJYN010000003">
    <property type="protein sequence ID" value="KAK1276428.1"/>
    <property type="molecule type" value="Genomic_DNA"/>
</dbReference>
<sequence length="486" mass="54188">MIDQHRPMNERTASWILEFVLRQPIEDHIANEILFAVPIAAPIDTRLKKTLLLRKLSCDLSRRSISESTLSSLEMIDDVDRIPSDAMKSAYRAVAVECTVAKLREDPVDEGAFFDAVNRVWNGRVADLEGSGSAGLVSERLREARREMEEAVVSEAVRGRLLGREALEEAVEAVRVYLEEAEREMGPAFLEVAAAETLKGKEWSGALAEPDNAGLDSRAEVGRGASSASAGIDNGAVPERDKDASDKVRGVITRETSKAMKCGNIAPGKKYDLVPSPEVEKAKEALKSSVANLQEAVKDPLPDAELVAAKVMTGMVEQPIREDERTVNEYEREENQRLAGVGVSGSGMDKGGKAPIVEGDTGDRCSKDQYRVTKPSLMDRNPTAHTYEWDDSIESLSEQSPNQTKQICLPSPKRRRVSPLKLKEDTKITRRRKPRRWSTLEEETLRKAVREHGVGNWKFILKCHPDIFEERTEVDLKDKWRNMTRS</sequence>
<keyword evidence="6" id="KW-1185">Reference proteome</keyword>
<name>A0AAV9BKI8_ACOGR</name>
<evidence type="ECO:0000259" key="4">
    <source>
        <dbReference type="PROSITE" id="PS51294"/>
    </source>
</evidence>
<gene>
    <name evidence="5" type="ORF">QJS04_geneDACA005708</name>
</gene>
<dbReference type="Gene3D" id="1.10.10.60">
    <property type="entry name" value="Homeodomain-like"/>
    <property type="match status" value="1"/>
</dbReference>
<evidence type="ECO:0000259" key="3">
    <source>
        <dbReference type="PROSITE" id="PS50090"/>
    </source>
</evidence>
<reference evidence="5" key="2">
    <citation type="submission" date="2023-06" db="EMBL/GenBank/DDBJ databases">
        <authorList>
            <person name="Ma L."/>
            <person name="Liu K.-W."/>
            <person name="Li Z."/>
            <person name="Hsiao Y.-Y."/>
            <person name="Qi Y."/>
            <person name="Fu T."/>
            <person name="Tang G."/>
            <person name="Zhang D."/>
            <person name="Sun W.-H."/>
            <person name="Liu D.-K."/>
            <person name="Li Y."/>
            <person name="Chen G.-Z."/>
            <person name="Liu X.-D."/>
            <person name="Liao X.-Y."/>
            <person name="Jiang Y.-T."/>
            <person name="Yu X."/>
            <person name="Hao Y."/>
            <person name="Huang J."/>
            <person name="Zhao X.-W."/>
            <person name="Ke S."/>
            <person name="Chen Y.-Y."/>
            <person name="Wu W.-L."/>
            <person name="Hsu J.-L."/>
            <person name="Lin Y.-F."/>
            <person name="Huang M.-D."/>
            <person name="Li C.-Y."/>
            <person name="Huang L."/>
            <person name="Wang Z.-W."/>
            <person name="Zhao X."/>
            <person name="Zhong W.-Y."/>
            <person name="Peng D.-H."/>
            <person name="Ahmad S."/>
            <person name="Lan S."/>
            <person name="Zhang J.-S."/>
            <person name="Tsai W.-C."/>
            <person name="Van De Peer Y."/>
            <person name="Liu Z.-J."/>
        </authorList>
    </citation>
    <scope>NUCLEOTIDE SEQUENCE</scope>
    <source>
        <strain evidence="5">SCP</strain>
        <tissue evidence="5">Leaves</tissue>
    </source>
</reference>
<dbReference type="SMART" id="SM00717">
    <property type="entry name" value="SANT"/>
    <property type="match status" value="1"/>
</dbReference>
<dbReference type="PROSITE" id="PS51294">
    <property type="entry name" value="HTH_MYB"/>
    <property type="match status" value="1"/>
</dbReference>
<feature type="region of interest" description="Disordered" evidence="2">
    <location>
        <begin position="209"/>
        <end position="248"/>
    </location>
</feature>
<dbReference type="SUPFAM" id="SSF46689">
    <property type="entry name" value="Homeodomain-like"/>
    <property type="match status" value="1"/>
</dbReference>
<feature type="region of interest" description="Disordered" evidence="2">
    <location>
        <begin position="341"/>
        <end position="367"/>
    </location>
</feature>
<feature type="compositionally biased region" description="Basic and acidic residues" evidence="2">
    <location>
        <begin position="238"/>
        <end position="248"/>
    </location>
</feature>
<dbReference type="PANTHER" id="PTHR46993:SF6">
    <property type="entry name" value="MYB TRANSCRIPTION FACTOR"/>
    <property type="match status" value="1"/>
</dbReference>
<organism evidence="5 6">
    <name type="scientific">Acorus gramineus</name>
    <name type="common">Dwarf sweet flag</name>
    <dbReference type="NCBI Taxonomy" id="55184"/>
    <lineage>
        <taxon>Eukaryota</taxon>
        <taxon>Viridiplantae</taxon>
        <taxon>Streptophyta</taxon>
        <taxon>Embryophyta</taxon>
        <taxon>Tracheophyta</taxon>
        <taxon>Spermatophyta</taxon>
        <taxon>Magnoliopsida</taxon>
        <taxon>Liliopsida</taxon>
        <taxon>Acoraceae</taxon>
        <taxon>Acorus</taxon>
    </lineage>
</organism>
<dbReference type="GO" id="GO:0003677">
    <property type="term" value="F:DNA binding"/>
    <property type="evidence" value="ECO:0007669"/>
    <property type="project" value="UniProtKB-KW"/>
</dbReference>